<dbReference type="EMBL" id="JAHRHJ020000006">
    <property type="protein sequence ID" value="KAH9312225.1"/>
    <property type="molecule type" value="Genomic_DNA"/>
</dbReference>
<accession>A0AA38FYU0</accession>
<dbReference type="PANTHER" id="PTHR34291">
    <property type="entry name" value="HYDROXYPROLINE-RICH GLYCOPROTEIN FAMILY PROTEIN"/>
    <property type="match status" value="1"/>
</dbReference>
<evidence type="ECO:0000256" key="1">
    <source>
        <dbReference type="SAM" id="MobiDB-lite"/>
    </source>
</evidence>
<reference evidence="2 3" key="1">
    <citation type="journal article" date="2021" name="Nat. Plants">
        <title>The Taxus genome provides insights into paclitaxel biosynthesis.</title>
        <authorList>
            <person name="Xiong X."/>
            <person name="Gou J."/>
            <person name="Liao Q."/>
            <person name="Li Y."/>
            <person name="Zhou Q."/>
            <person name="Bi G."/>
            <person name="Li C."/>
            <person name="Du R."/>
            <person name="Wang X."/>
            <person name="Sun T."/>
            <person name="Guo L."/>
            <person name="Liang H."/>
            <person name="Lu P."/>
            <person name="Wu Y."/>
            <person name="Zhang Z."/>
            <person name="Ro D.K."/>
            <person name="Shang Y."/>
            <person name="Huang S."/>
            <person name="Yan J."/>
        </authorList>
    </citation>
    <scope>NUCLEOTIDE SEQUENCE [LARGE SCALE GENOMIC DNA]</scope>
    <source>
        <strain evidence="2">Ta-2019</strain>
    </source>
</reference>
<feature type="non-terminal residue" evidence="2">
    <location>
        <position position="110"/>
    </location>
</feature>
<organism evidence="2 3">
    <name type="scientific">Taxus chinensis</name>
    <name type="common">Chinese yew</name>
    <name type="synonym">Taxus wallichiana var. chinensis</name>
    <dbReference type="NCBI Taxonomy" id="29808"/>
    <lineage>
        <taxon>Eukaryota</taxon>
        <taxon>Viridiplantae</taxon>
        <taxon>Streptophyta</taxon>
        <taxon>Embryophyta</taxon>
        <taxon>Tracheophyta</taxon>
        <taxon>Spermatophyta</taxon>
        <taxon>Pinopsida</taxon>
        <taxon>Pinidae</taxon>
        <taxon>Conifers II</taxon>
        <taxon>Cupressales</taxon>
        <taxon>Taxaceae</taxon>
        <taxon>Taxus</taxon>
    </lineage>
</organism>
<keyword evidence="3" id="KW-1185">Reference proteome</keyword>
<name>A0AA38FYU0_TAXCH</name>
<sequence>ALFSCCYHWEKITSIHSRRSSTRNSTSQPTDRANFTPAASALPLSSAANWSGPCKNSRQQQNQRSLPVVMPGDDVPKFMAMPSPHGFAPQNIGGNGTPSSHIHQCKSSRL</sequence>
<gene>
    <name evidence="2" type="ORF">KI387_027260</name>
</gene>
<dbReference type="AlphaFoldDB" id="A0AA38FYU0"/>
<dbReference type="PANTHER" id="PTHR34291:SF1">
    <property type="entry name" value="HYDROXYPROLINE-RICH GLYCOPROTEIN FAMILY PROTEIN"/>
    <property type="match status" value="1"/>
</dbReference>
<protein>
    <submittedName>
        <fullName evidence="2">Uncharacterized protein</fullName>
    </submittedName>
</protein>
<comment type="caution">
    <text evidence="2">The sequence shown here is derived from an EMBL/GenBank/DDBJ whole genome shotgun (WGS) entry which is preliminary data.</text>
</comment>
<proteinExistence type="predicted"/>
<feature type="compositionally biased region" description="Low complexity" evidence="1">
    <location>
        <begin position="37"/>
        <end position="48"/>
    </location>
</feature>
<evidence type="ECO:0000313" key="2">
    <source>
        <dbReference type="EMBL" id="KAH9312225.1"/>
    </source>
</evidence>
<dbReference type="Proteomes" id="UP000824469">
    <property type="component" value="Unassembled WGS sequence"/>
</dbReference>
<feature type="region of interest" description="Disordered" evidence="1">
    <location>
        <begin position="17"/>
        <end position="110"/>
    </location>
</feature>
<feature type="compositionally biased region" description="Polar residues" evidence="1">
    <location>
        <begin position="54"/>
        <end position="65"/>
    </location>
</feature>
<evidence type="ECO:0000313" key="3">
    <source>
        <dbReference type="Proteomes" id="UP000824469"/>
    </source>
</evidence>
<dbReference type="InterPro" id="IPR037699">
    <property type="entry name" value="At5g65660-like"/>
</dbReference>